<dbReference type="Proteomes" id="UP000186817">
    <property type="component" value="Unassembled WGS sequence"/>
</dbReference>
<dbReference type="SUPFAM" id="SSF56399">
    <property type="entry name" value="ADP-ribosylation"/>
    <property type="match status" value="1"/>
</dbReference>
<dbReference type="EMBL" id="LSRX01000023">
    <property type="protein sequence ID" value="OLQ13772.1"/>
    <property type="molecule type" value="Genomic_DNA"/>
</dbReference>
<reference evidence="2 3" key="1">
    <citation type="submission" date="2016-02" db="EMBL/GenBank/DDBJ databases">
        <title>Genome analysis of coral dinoflagellate symbionts highlights evolutionary adaptations to a symbiotic lifestyle.</title>
        <authorList>
            <person name="Aranda M."/>
            <person name="Li Y."/>
            <person name="Liew Y.J."/>
            <person name="Baumgarten S."/>
            <person name="Simakov O."/>
            <person name="Wilson M."/>
            <person name="Piel J."/>
            <person name="Ashoor H."/>
            <person name="Bougouffa S."/>
            <person name="Bajic V.B."/>
            <person name="Ryu T."/>
            <person name="Ravasi T."/>
            <person name="Bayer T."/>
            <person name="Micklem G."/>
            <person name="Kim H."/>
            <person name="Bhak J."/>
            <person name="Lajeunesse T.C."/>
            <person name="Voolstra C.R."/>
        </authorList>
    </citation>
    <scope>NUCLEOTIDE SEQUENCE [LARGE SCALE GENOMIC DNA]</scope>
    <source>
        <strain evidence="2 3">CCMP2467</strain>
    </source>
</reference>
<name>A0A1Q9F2D2_SYMMI</name>
<evidence type="ECO:0000256" key="1">
    <source>
        <dbReference type="SAM" id="MobiDB-lite"/>
    </source>
</evidence>
<accession>A0A1Q9F2D2</accession>
<dbReference type="OrthoDB" id="433699at2759"/>
<evidence type="ECO:0000313" key="3">
    <source>
        <dbReference type="Proteomes" id="UP000186817"/>
    </source>
</evidence>
<dbReference type="AlphaFoldDB" id="A0A1Q9F2D2"/>
<evidence type="ECO:0008006" key="4">
    <source>
        <dbReference type="Google" id="ProtNLM"/>
    </source>
</evidence>
<feature type="region of interest" description="Disordered" evidence="1">
    <location>
        <begin position="153"/>
        <end position="174"/>
    </location>
</feature>
<organism evidence="2 3">
    <name type="scientific">Symbiodinium microadriaticum</name>
    <name type="common">Dinoflagellate</name>
    <name type="synonym">Zooxanthella microadriatica</name>
    <dbReference type="NCBI Taxonomy" id="2951"/>
    <lineage>
        <taxon>Eukaryota</taxon>
        <taxon>Sar</taxon>
        <taxon>Alveolata</taxon>
        <taxon>Dinophyceae</taxon>
        <taxon>Suessiales</taxon>
        <taxon>Symbiodiniaceae</taxon>
        <taxon>Symbiodinium</taxon>
    </lineage>
</organism>
<gene>
    <name evidence="2" type="ORF">AK812_SmicGene2134</name>
</gene>
<feature type="region of interest" description="Disordered" evidence="1">
    <location>
        <begin position="786"/>
        <end position="807"/>
    </location>
</feature>
<dbReference type="Gene3D" id="3.90.228.10">
    <property type="match status" value="1"/>
</dbReference>
<evidence type="ECO:0000313" key="2">
    <source>
        <dbReference type="EMBL" id="OLQ13772.1"/>
    </source>
</evidence>
<feature type="region of interest" description="Disordered" evidence="1">
    <location>
        <begin position="538"/>
        <end position="558"/>
    </location>
</feature>
<sequence>MGSAAASASRRFGGSSVVKGSRICDDLELQELLLGWERIGLTLSGVILQAEHKETVKEYDMDSDSWTATDTILGENQLVVKTVGDGLLTLRLSAAGGFKWEHVGSYRLGGKSKDGQSLLKVVDSSTKEADVKDPRGWSLKHGHRKRLVLQAEVATETSDEKGGPGRSTVKRSLHNGSRRRYLDPTFYGKYGSDYKAQTRRNLLRQEVVASLLDMEETTAEWEWQAEEEAEWDEDDWLEDLDSFSDISFSSCRTPSTTASSCDHPCKPVHGEHPKVLKRWDEAIGRANLMAKLYTKSTRSGAKAEPKSKEKKVPDKLKMLAGSLRNKHNVKLLEQNLVDGRQDSLSSFQLEFLEQFSPAICSGLRGIFRNEIMLRATPTNKSVYDRFKLQIQKKGNLCPVFHGTDEANLSSIYAKGLLVPGGERGVRVAHGASHGNGIYTAKTQNPGLSFGFCRGSIRPMLVCGVLDDAVPLARKYLLGNHYVTAESQNVRHVGDAIVVFDESRVIPLFEAWDPGLQGTAAPVAAPALPAPAVQPRLPTSLPPAKVYKGGPKTRLRSKPATREAFQVDDLRRSFEEIRHTKYGKQSEVSMECSLRTSLSEVSAARELRKERAARHKKDRVVPGTSGLVRGARRIEWFPARVGLCEVVPESCRKGAWAMGIEEFDGRARKKDRVVPGTSGLVRGARRIEWFPARVGLCEVVPESCRKGAWAMGIEEFEGRASPNWHFCLHAELPFAKVAPESCREGAWAMGIEEFDGRAHKKDRVVPGTWLCALRRVCTEAFRETGRPPLRGAARLGPPQGGGAARCQEQQRSAVAVAIGRRPGP</sequence>
<protein>
    <recommendedName>
        <fullName evidence="4">Poly [ADP-ribose] polymerase</fullName>
    </recommendedName>
</protein>
<proteinExistence type="predicted"/>
<keyword evidence="3" id="KW-1185">Reference proteome</keyword>
<comment type="caution">
    <text evidence="2">The sequence shown here is derived from an EMBL/GenBank/DDBJ whole genome shotgun (WGS) entry which is preliminary data.</text>
</comment>